<dbReference type="AlphaFoldDB" id="A0A6V8N9B1"/>
<proteinExistence type="predicted"/>
<feature type="domain" description="PFL" evidence="5">
    <location>
        <begin position="3"/>
        <end position="659"/>
    </location>
</feature>
<dbReference type="RefSeq" id="WP_183361700.1">
    <property type="nucleotide sequence ID" value="NZ_BLXZ01000005.1"/>
</dbReference>
<keyword evidence="2" id="KW-0456">Lyase</keyword>
<dbReference type="GO" id="GO:0005829">
    <property type="term" value="C:cytosol"/>
    <property type="evidence" value="ECO:0007669"/>
    <property type="project" value="TreeGrafter"/>
</dbReference>
<evidence type="ECO:0000256" key="3">
    <source>
        <dbReference type="PROSITE-ProRule" id="PRU00493"/>
    </source>
</evidence>
<dbReference type="SUPFAM" id="SSF51998">
    <property type="entry name" value="PFL-like glycyl radical enzymes"/>
    <property type="match status" value="1"/>
</dbReference>
<dbReference type="PROSITE" id="PS51554">
    <property type="entry name" value="PFL"/>
    <property type="match status" value="1"/>
</dbReference>
<organism evidence="6 7">
    <name type="scientific">Geomonas limicola</name>
    <dbReference type="NCBI Taxonomy" id="2740186"/>
    <lineage>
        <taxon>Bacteria</taxon>
        <taxon>Pseudomonadati</taxon>
        <taxon>Thermodesulfobacteriota</taxon>
        <taxon>Desulfuromonadia</taxon>
        <taxon>Geobacterales</taxon>
        <taxon>Geobacteraceae</taxon>
        <taxon>Geomonas</taxon>
    </lineage>
</organism>
<dbReference type="PROSITE" id="PS51149">
    <property type="entry name" value="GLY_RADICAL_2"/>
    <property type="match status" value="1"/>
</dbReference>
<evidence type="ECO:0000259" key="4">
    <source>
        <dbReference type="PROSITE" id="PS51149"/>
    </source>
</evidence>
<name>A0A6V8N9B1_9BACT</name>
<evidence type="ECO:0000256" key="1">
    <source>
        <dbReference type="ARBA" id="ARBA00022818"/>
    </source>
</evidence>
<gene>
    <name evidence="6" type="ORF">GMLC_27000</name>
</gene>
<evidence type="ECO:0000256" key="2">
    <source>
        <dbReference type="ARBA" id="ARBA00023239"/>
    </source>
</evidence>
<evidence type="ECO:0000313" key="6">
    <source>
        <dbReference type="EMBL" id="GFO69121.1"/>
    </source>
</evidence>
<dbReference type="Gene3D" id="3.20.70.20">
    <property type="match status" value="1"/>
</dbReference>
<dbReference type="InterPro" id="IPR051215">
    <property type="entry name" value="GRE"/>
</dbReference>
<dbReference type="PANTHER" id="PTHR43641:SF2">
    <property type="entry name" value="DEHYDRATASE YBIW-RELATED"/>
    <property type="match status" value="1"/>
</dbReference>
<sequence>MTGRTSRLREESLAAEPAISAERAILLTEFYRENEGRWSVPVLRAKSFYYLCEKKTIYLGEGELIVGERGPAPKLVPTYPELTCHSVEDLKILNSRPKTSYRVDDACLAAYADTVIPYWSGRSLREKIFEALPAEWHQAYRLGIFTEFMEQRAPGHTVLDDKIYQKGMLDFKKDIARSLADLDFENDPLAYDKAEELKAMDISCDAVVLFAERHAKLAESTAAATSDPVRKRELMKIAANCRWVPAHAPTDFWEALQSYWFCHLAVITELNGWDAFSPGHLDQHLISFFERGLAEGTLSREGARELLECFFVKFNNHPSPPKVGVTAAESGTYTDFANINLGGLLPDGSDGSNEVSHLLLDIIDEMHLLQPSSNIQLSRKSPDAFLKHTLRVVRKGYGFPSIFNADSVVEEQLRQGKTLVDARAGGCSGCVEVGAFGKEAYILTGYFNLVKLLELALHDGLDPASGEQLGPHTGDPASFTSFDQLFEAFRQQLAHFIGIKIRGNRLIEMIYTRLMPAPFLSVLTDDCISRGIDYNAGGARYNNSFIQGVGIGSITDALSAIAQLVYDEGQFSLSELAAVLDRNFASDEPLRQRLLHKTHKYGNDDDYADDIMRRVFDAFFNEVDGKPNTKEGVYRIEMLPTTCHVYFGSVTGATSDGRLSGTPLSEGISPVQGADRNGPTAVIRSAGKMDHIRSGGTLLNLKFSPGMLAGEGGIDALAGLVRSYFKMDGHHVQFNVVNVQTLRRAQERPSEHRDLIVRVAGYSDYFCDLSTALQNEIIERTEHTAL</sequence>
<dbReference type="InterPro" id="IPR050012">
    <property type="entry name" value="Glycl_HYPD"/>
</dbReference>
<dbReference type="PANTHER" id="PTHR43641">
    <property type="entry name" value="FORMATE ACETYLTRANSFERASE 3-RELATED"/>
    <property type="match status" value="1"/>
</dbReference>
<evidence type="ECO:0000313" key="7">
    <source>
        <dbReference type="Proteomes" id="UP000587586"/>
    </source>
</evidence>
<feature type="domain" description="Glycine radical" evidence="4">
    <location>
        <begin position="666"/>
        <end position="786"/>
    </location>
</feature>
<dbReference type="Proteomes" id="UP000587586">
    <property type="component" value="Unassembled WGS sequence"/>
</dbReference>
<reference evidence="7" key="1">
    <citation type="submission" date="2020-06" db="EMBL/GenBank/DDBJ databases">
        <title>Draft genomic sequecing of Geomonas sp. Red745.</title>
        <authorList>
            <person name="Itoh H."/>
            <person name="Xu Z.X."/>
            <person name="Ushijima N."/>
            <person name="Masuda Y."/>
            <person name="Shiratori Y."/>
            <person name="Senoo K."/>
        </authorList>
    </citation>
    <scope>NUCLEOTIDE SEQUENCE [LARGE SCALE GENOMIC DNA]</scope>
    <source>
        <strain evidence="7">Red745</strain>
    </source>
</reference>
<comment type="caution">
    <text evidence="6">The sequence shown here is derived from an EMBL/GenBank/DDBJ whole genome shotgun (WGS) entry which is preliminary data.</text>
</comment>
<dbReference type="Pfam" id="PF01228">
    <property type="entry name" value="Gly_radical"/>
    <property type="match status" value="1"/>
</dbReference>
<dbReference type="EMBL" id="BLXZ01000005">
    <property type="protein sequence ID" value="GFO69121.1"/>
    <property type="molecule type" value="Genomic_DNA"/>
</dbReference>
<evidence type="ECO:0000259" key="5">
    <source>
        <dbReference type="PROSITE" id="PS51554"/>
    </source>
</evidence>
<dbReference type="InterPro" id="IPR004184">
    <property type="entry name" value="PFL_dom"/>
</dbReference>
<protein>
    <submittedName>
        <fullName evidence="6">Glycyl radical enzyme</fullName>
    </submittedName>
</protein>
<keyword evidence="1 3" id="KW-0556">Organic radical</keyword>
<dbReference type="InterPro" id="IPR001150">
    <property type="entry name" value="Gly_radical"/>
</dbReference>
<keyword evidence="7" id="KW-1185">Reference proteome</keyword>
<dbReference type="Pfam" id="PF02901">
    <property type="entry name" value="PFL-like"/>
    <property type="match status" value="1"/>
</dbReference>
<accession>A0A6V8N9B1</accession>
<dbReference type="CDD" id="cd01677">
    <property type="entry name" value="PFL2_DhaB_BssA"/>
    <property type="match status" value="1"/>
</dbReference>
<dbReference type="NCBIfam" id="NF043068">
    <property type="entry name" value="glycl_HYPD"/>
    <property type="match status" value="1"/>
</dbReference>
<feature type="modified residue" description="Glycine radical" evidence="3">
    <location>
        <position position="761"/>
    </location>
</feature>
<dbReference type="GO" id="GO:0016835">
    <property type="term" value="F:carbon-oxygen lyase activity"/>
    <property type="evidence" value="ECO:0007669"/>
    <property type="project" value="InterPro"/>
</dbReference>